<dbReference type="Proteomes" id="UP000820977">
    <property type="component" value="Unassembled WGS sequence"/>
</dbReference>
<dbReference type="RefSeq" id="WP_172344224.1">
    <property type="nucleotide sequence ID" value="NZ_CASYYZ010000052.1"/>
</dbReference>
<dbReference type="EMBL" id="JABKKJ010000004">
    <property type="protein sequence ID" value="NPE24730.1"/>
    <property type="molecule type" value="Genomic_DNA"/>
</dbReference>
<dbReference type="SUPFAM" id="SSF48208">
    <property type="entry name" value="Six-hairpin glycosidases"/>
    <property type="match status" value="1"/>
</dbReference>
<evidence type="ECO:0000313" key="1">
    <source>
        <dbReference type="EMBL" id="NPE24730.1"/>
    </source>
</evidence>
<accession>A0ABX2B210</accession>
<name>A0ABX2B210_9BACT</name>
<gene>
    <name evidence="1" type="ORF">HPS54_04215</name>
</gene>
<dbReference type="InterPro" id="IPR008928">
    <property type="entry name" value="6-hairpin_glycosidase_sf"/>
</dbReference>
<reference evidence="1 2" key="1">
    <citation type="submission" date="2020-05" db="EMBL/GenBank/DDBJ databases">
        <title>Distinct polysaccharide utilization as determinants for interspecies competition between intestinal Prevotella spp.</title>
        <authorList>
            <person name="Galvez E.J.C."/>
            <person name="Iljazovic A."/>
            <person name="Strowig T."/>
        </authorList>
    </citation>
    <scope>NUCLEOTIDE SEQUENCE [LARGE SCALE GENOMIC DNA]</scope>
    <source>
        <strain evidence="1 2">PCHR</strain>
    </source>
</reference>
<keyword evidence="2" id="KW-1185">Reference proteome</keyword>
<sequence length="879" mass="97170">MENFGGQTVSLELLDGLQNIMPCGVPSALQQASSNLVNAYKQTQLEPHTGMGLFCLSAIIIDRAEPSEALRTNVAWQTGLDNPIHLLSSTQISAFRKGQPLTEETLVKGESGAYLLGTNMTLAAGEEKSWTIVADVMKDQTDIVALREELLKEKDMKAILGKDQEEATVRLVQLVAKADGIQVTADEARTARHFSNTMFNIMRGGIPLAEATTDNPLPLGFSRRHGDPTRPWNKFNINTTDPVTGKPVLDYEGNWRDIFQNWEALAVSYPSLLSAMIDKFLSCSTADGYNPYRVTKAGFDWETEDPSDPWSYIGYWGDHQIIYLLRLMEAEEAHTPGCLAKRLDKAEYPFANVPYRIKSYKEILQTPKDTLCFDAPLSDKLKKEMAVNGVEAALLKRADGTTVRVSLLEKILVSLLAKLANYIPDGGIWMNTQRPEWNDANNALVGGGLSVVTLCYLHRALKFYSDIVAAAPITEFAISNEVSTWLADTHVALGLTDTQAVMDALGKTAAAYRQKVYEHSFSEGTVNVQRADVLAFLAVALKTVAKSIRRNRRSDGLYHAYNIMELSQGRFAGIRRLPEMLEGQVAVLSSGVLTDAEALAVLDALRASKLWREDQQSYMLYPNKVLPGFLEKNCLPADALERSPLLQTMVAEGDKRLVSKDVCGDLHFNGTFRNAFDLLTAMNGAGVPAAEQEKLLQLFEETFNHKAFTGRSGTFYAYEGLGSIYWHMVSKLLVATQECYFQALDANAPETEAFAKHYHAILEGTGIHKTSGEYGAFATDAYSHTPWEKGARQPGMTGQVKEDILCRFGELGVRVRDGKVSFHPTLLKDNEFLPNGTLSFTYCGAKITYHKGESNGMMLSEADSAHLFARQLNELDIIV</sequence>
<organism evidence="1 2">
    <name type="scientific">Xylanibacter caecicola</name>
    <dbReference type="NCBI Taxonomy" id="2736294"/>
    <lineage>
        <taxon>Bacteria</taxon>
        <taxon>Pseudomonadati</taxon>
        <taxon>Bacteroidota</taxon>
        <taxon>Bacteroidia</taxon>
        <taxon>Bacteroidales</taxon>
        <taxon>Prevotellaceae</taxon>
        <taxon>Xylanibacter</taxon>
    </lineage>
</organism>
<evidence type="ECO:0008006" key="3">
    <source>
        <dbReference type="Google" id="ProtNLM"/>
    </source>
</evidence>
<evidence type="ECO:0000313" key="2">
    <source>
        <dbReference type="Proteomes" id="UP000820977"/>
    </source>
</evidence>
<proteinExistence type="predicted"/>
<comment type="caution">
    <text evidence="1">The sequence shown here is derived from an EMBL/GenBank/DDBJ whole genome shotgun (WGS) entry which is preliminary data.</text>
</comment>
<protein>
    <recommendedName>
        <fullName evidence="3">Glycosyl hydrolase family 95 N-terminal domain-containing protein</fullName>
    </recommendedName>
</protein>